<dbReference type="InterPro" id="IPR010730">
    <property type="entry name" value="HET"/>
</dbReference>
<organism evidence="2 3">
    <name type="scientific">Paraphoma chrysanthemicola</name>
    <dbReference type="NCBI Taxonomy" id="798071"/>
    <lineage>
        <taxon>Eukaryota</taxon>
        <taxon>Fungi</taxon>
        <taxon>Dikarya</taxon>
        <taxon>Ascomycota</taxon>
        <taxon>Pezizomycotina</taxon>
        <taxon>Dothideomycetes</taxon>
        <taxon>Pleosporomycetidae</taxon>
        <taxon>Pleosporales</taxon>
        <taxon>Pleosporineae</taxon>
        <taxon>Phaeosphaeriaceae</taxon>
        <taxon>Paraphoma</taxon>
    </lineage>
</organism>
<dbReference type="OrthoDB" id="5428863at2759"/>
<dbReference type="PANTHER" id="PTHR33112">
    <property type="entry name" value="DOMAIN PROTEIN, PUTATIVE-RELATED"/>
    <property type="match status" value="1"/>
</dbReference>
<evidence type="ECO:0000313" key="2">
    <source>
        <dbReference type="EMBL" id="KAH7084223.1"/>
    </source>
</evidence>
<name>A0A8K0R551_9PLEO</name>
<evidence type="ECO:0000259" key="1">
    <source>
        <dbReference type="Pfam" id="PF06985"/>
    </source>
</evidence>
<proteinExistence type="predicted"/>
<feature type="domain" description="Heterokaryon incompatibility" evidence="1">
    <location>
        <begin position="222"/>
        <end position="357"/>
    </location>
</feature>
<accession>A0A8K0R551</accession>
<dbReference type="Pfam" id="PF06985">
    <property type="entry name" value="HET"/>
    <property type="match status" value="1"/>
</dbReference>
<dbReference type="PANTHER" id="PTHR33112:SF1">
    <property type="entry name" value="HETEROKARYON INCOMPATIBILITY DOMAIN-CONTAINING PROTEIN"/>
    <property type="match status" value="1"/>
</dbReference>
<protein>
    <submittedName>
        <fullName evidence="2">Heterokaryon incompatibility protein-domain-containing protein</fullName>
    </submittedName>
</protein>
<sequence length="731" mass="82133">MAANLTSLSSALVTSPRQCAHPSQNGVSVGGKDTLCHLCSAMPLDSKGLAELVKATVAEIGRRGNYCKGVPIGTRILEDLKPETCPLCRVFEEAWILAGGSGLIFTVEAETFIGSQENVWAPSVALKLSCHTDTKRNIGDARVVVTSNRTEDDFPAAIPFTNCTECLNYVDWNTVKGYFATCISQHLSDCRKHGQGKLRSLEIQLIDCETRQIGPAPANCKYAALSYVWGSSSDTPQFASQLPAPGLMPLLVEDAMKCTRELGLKYLWIDRYCIDQHDATTKYATIQRMDQIYRQSAITIINAARSGADCGLAGVSTVPLRKHCVASIDGRIFSAFPDIRAEVLSSAWSSRGWTYQEGLLARRRLIFTKSRVHFECLDMKACWPIQLQNDASNRWGWHGENDKSDMFGMMHAFPFFQHDDSHIHDRLEEYFGRTLTHSTDILNAFMGILRQAWLLRVPTYHFWGLPFLPASSLESSLLEALFWLSYDGSGSQLLSRRNGLPSWTWAGWQGLRRIEWASDMPGLHPETLRDRKQLYRLTDMAHDLKLIIHHQSGDRVTLAEYVMRMGTTWNMFEFQPHINITGWTTNVRIFNRAQRHSLLRRLPLLRGPDRYERDLANTTLGNKHGRVYGHAQVLDGSEPEVITSPGVIPIPTLCHAMLFVNANDYLIGRGLLLKRMPDGSFEKMGVIFDILGWLTKDTENQNHATVSLKGMDKINIAALELECELRTIKLV</sequence>
<dbReference type="Proteomes" id="UP000813461">
    <property type="component" value="Unassembled WGS sequence"/>
</dbReference>
<reference evidence="2" key="1">
    <citation type="journal article" date="2021" name="Nat. Commun.">
        <title>Genetic determinants of endophytism in the Arabidopsis root mycobiome.</title>
        <authorList>
            <person name="Mesny F."/>
            <person name="Miyauchi S."/>
            <person name="Thiergart T."/>
            <person name="Pickel B."/>
            <person name="Atanasova L."/>
            <person name="Karlsson M."/>
            <person name="Huettel B."/>
            <person name="Barry K.W."/>
            <person name="Haridas S."/>
            <person name="Chen C."/>
            <person name="Bauer D."/>
            <person name="Andreopoulos W."/>
            <person name="Pangilinan J."/>
            <person name="LaButti K."/>
            <person name="Riley R."/>
            <person name="Lipzen A."/>
            <person name="Clum A."/>
            <person name="Drula E."/>
            <person name="Henrissat B."/>
            <person name="Kohler A."/>
            <person name="Grigoriev I.V."/>
            <person name="Martin F.M."/>
            <person name="Hacquard S."/>
        </authorList>
    </citation>
    <scope>NUCLEOTIDE SEQUENCE</scope>
    <source>
        <strain evidence="2">MPI-SDFR-AT-0120</strain>
    </source>
</reference>
<gene>
    <name evidence="2" type="ORF">FB567DRAFT_528614</name>
</gene>
<dbReference type="EMBL" id="JAGMVJ010000012">
    <property type="protein sequence ID" value="KAH7084223.1"/>
    <property type="molecule type" value="Genomic_DNA"/>
</dbReference>
<comment type="caution">
    <text evidence="2">The sequence shown here is derived from an EMBL/GenBank/DDBJ whole genome shotgun (WGS) entry which is preliminary data.</text>
</comment>
<evidence type="ECO:0000313" key="3">
    <source>
        <dbReference type="Proteomes" id="UP000813461"/>
    </source>
</evidence>
<dbReference type="AlphaFoldDB" id="A0A8K0R551"/>
<keyword evidence="3" id="KW-1185">Reference proteome</keyword>